<name>A0ABD2CJT4_VESMC</name>
<protein>
    <submittedName>
        <fullName evidence="1">Uncharacterized protein</fullName>
    </submittedName>
</protein>
<keyword evidence="2" id="KW-1185">Reference proteome</keyword>
<dbReference type="EMBL" id="JAYRBN010000043">
    <property type="protein sequence ID" value="KAL2745365.1"/>
    <property type="molecule type" value="Genomic_DNA"/>
</dbReference>
<organism evidence="1 2">
    <name type="scientific">Vespula maculifrons</name>
    <name type="common">Eastern yellow jacket</name>
    <name type="synonym">Wasp</name>
    <dbReference type="NCBI Taxonomy" id="7453"/>
    <lineage>
        <taxon>Eukaryota</taxon>
        <taxon>Metazoa</taxon>
        <taxon>Ecdysozoa</taxon>
        <taxon>Arthropoda</taxon>
        <taxon>Hexapoda</taxon>
        <taxon>Insecta</taxon>
        <taxon>Pterygota</taxon>
        <taxon>Neoptera</taxon>
        <taxon>Endopterygota</taxon>
        <taxon>Hymenoptera</taxon>
        <taxon>Apocrita</taxon>
        <taxon>Aculeata</taxon>
        <taxon>Vespoidea</taxon>
        <taxon>Vespidae</taxon>
        <taxon>Vespinae</taxon>
        <taxon>Vespula</taxon>
    </lineage>
</organism>
<sequence length="140" mass="15935">MHFSTHNNSRSKLIMSAMHITHLQSLTGKINSYLKSRFYTGYRAPRPTSFTFWLFPSTEPLVPNSANKKSNITSVKLAKDVFFVPIRTTCGGRITNFCFLPATISGFFSRMMLNTLTSNSSINIAQYFNFMELKKVDCIL</sequence>
<dbReference type="Proteomes" id="UP001607303">
    <property type="component" value="Unassembled WGS sequence"/>
</dbReference>
<accession>A0ABD2CJT4</accession>
<comment type="caution">
    <text evidence="1">The sequence shown here is derived from an EMBL/GenBank/DDBJ whole genome shotgun (WGS) entry which is preliminary data.</text>
</comment>
<evidence type="ECO:0000313" key="1">
    <source>
        <dbReference type="EMBL" id="KAL2745365.1"/>
    </source>
</evidence>
<evidence type="ECO:0000313" key="2">
    <source>
        <dbReference type="Proteomes" id="UP001607303"/>
    </source>
</evidence>
<dbReference type="AlphaFoldDB" id="A0ABD2CJT4"/>
<reference evidence="1 2" key="1">
    <citation type="journal article" date="2024" name="Ann. Entomol. Soc. Am.">
        <title>Genomic analyses of the southern and eastern yellowjacket wasps (Hymenoptera: Vespidae) reveal evolutionary signatures of social life.</title>
        <authorList>
            <person name="Catto M.A."/>
            <person name="Caine P.B."/>
            <person name="Orr S.E."/>
            <person name="Hunt B.G."/>
            <person name="Goodisman M.A.D."/>
        </authorList>
    </citation>
    <scope>NUCLEOTIDE SEQUENCE [LARGE SCALE GENOMIC DNA]</scope>
    <source>
        <strain evidence="1">232</strain>
        <tissue evidence="1">Head and thorax</tissue>
    </source>
</reference>
<proteinExistence type="predicted"/>
<gene>
    <name evidence="1" type="ORF">V1477_006220</name>
</gene>